<evidence type="ECO:0000313" key="3">
    <source>
        <dbReference type="Proteomes" id="UP001196413"/>
    </source>
</evidence>
<feature type="compositionally biased region" description="Basic residues" evidence="1">
    <location>
        <begin position="48"/>
        <end position="57"/>
    </location>
</feature>
<sequence length="99" mass="11110">MTPNILGYSGDLGGCLIRPWPQCDFHTVIHQTLEAASTVLLHDNARPHVQKRSKTLQKTRGSEDGEPCRDVSHHDCCNIRAALLTVLLYASLIFDKSYY</sequence>
<keyword evidence="3" id="KW-1185">Reference proteome</keyword>
<dbReference type="Proteomes" id="UP001196413">
    <property type="component" value="Unassembled WGS sequence"/>
</dbReference>
<comment type="caution">
    <text evidence="2">The sequence shown here is derived from an EMBL/GenBank/DDBJ whole genome shotgun (WGS) entry which is preliminary data.</text>
</comment>
<proteinExistence type="predicted"/>
<organism evidence="2 3">
    <name type="scientific">Parelaphostrongylus tenuis</name>
    <name type="common">Meningeal worm</name>
    <dbReference type="NCBI Taxonomy" id="148309"/>
    <lineage>
        <taxon>Eukaryota</taxon>
        <taxon>Metazoa</taxon>
        <taxon>Ecdysozoa</taxon>
        <taxon>Nematoda</taxon>
        <taxon>Chromadorea</taxon>
        <taxon>Rhabditida</taxon>
        <taxon>Rhabditina</taxon>
        <taxon>Rhabditomorpha</taxon>
        <taxon>Strongyloidea</taxon>
        <taxon>Metastrongylidae</taxon>
        <taxon>Parelaphostrongylus</taxon>
    </lineage>
</organism>
<evidence type="ECO:0000256" key="1">
    <source>
        <dbReference type="SAM" id="MobiDB-lite"/>
    </source>
</evidence>
<dbReference type="AlphaFoldDB" id="A0AAD5R3J4"/>
<feature type="region of interest" description="Disordered" evidence="1">
    <location>
        <begin position="47"/>
        <end position="70"/>
    </location>
</feature>
<gene>
    <name evidence="2" type="ORF">KIN20_030264</name>
</gene>
<protein>
    <submittedName>
        <fullName evidence="2">Uncharacterized protein</fullName>
    </submittedName>
</protein>
<evidence type="ECO:0000313" key="2">
    <source>
        <dbReference type="EMBL" id="KAJ1368907.1"/>
    </source>
</evidence>
<accession>A0AAD5R3J4</accession>
<reference evidence="2" key="1">
    <citation type="submission" date="2021-06" db="EMBL/GenBank/DDBJ databases">
        <title>Parelaphostrongylus tenuis whole genome reference sequence.</title>
        <authorList>
            <person name="Garwood T.J."/>
            <person name="Larsen P.A."/>
            <person name="Fountain-Jones N.M."/>
            <person name="Garbe J.R."/>
            <person name="Macchietto M.G."/>
            <person name="Kania S.A."/>
            <person name="Gerhold R.W."/>
            <person name="Richards J.E."/>
            <person name="Wolf T.M."/>
        </authorList>
    </citation>
    <scope>NUCLEOTIDE SEQUENCE</scope>
    <source>
        <strain evidence="2">MNPRO001-30</strain>
        <tissue evidence="2">Meninges</tissue>
    </source>
</reference>
<feature type="compositionally biased region" description="Basic and acidic residues" evidence="1">
    <location>
        <begin position="60"/>
        <end position="70"/>
    </location>
</feature>
<dbReference type="EMBL" id="JAHQIW010006346">
    <property type="protein sequence ID" value="KAJ1368907.1"/>
    <property type="molecule type" value="Genomic_DNA"/>
</dbReference>
<name>A0AAD5R3J4_PARTN</name>